<keyword evidence="2" id="KW-1185">Reference proteome</keyword>
<reference evidence="1 2" key="1">
    <citation type="submission" date="2015-04" db="EMBL/GenBank/DDBJ databases">
        <title>Lasius niger genome sequencing.</title>
        <authorList>
            <person name="Konorov E.A."/>
            <person name="Nikitin M.A."/>
            <person name="Kirill M.V."/>
            <person name="Chang P."/>
        </authorList>
    </citation>
    <scope>NUCLEOTIDE SEQUENCE [LARGE SCALE GENOMIC DNA]</scope>
    <source>
        <tissue evidence="1">Whole</tissue>
    </source>
</reference>
<dbReference type="EMBL" id="LBMM01004054">
    <property type="protein sequence ID" value="KMQ92859.1"/>
    <property type="molecule type" value="Genomic_DNA"/>
</dbReference>
<dbReference type="AlphaFoldDB" id="A0A0J7KRJ6"/>
<protein>
    <submittedName>
        <fullName evidence="1">Response regulator containing a-like receiver domain and an hth dna-binding domain protein</fullName>
    </submittedName>
</protein>
<evidence type="ECO:0000313" key="1">
    <source>
        <dbReference type="EMBL" id="KMQ92859.1"/>
    </source>
</evidence>
<keyword evidence="1" id="KW-0238">DNA-binding</keyword>
<dbReference type="PaxDb" id="67767-A0A0J7KRJ6"/>
<organism evidence="1 2">
    <name type="scientific">Lasius niger</name>
    <name type="common">Black garden ant</name>
    <dbReference type="NCBI Taxonomy" id="67767"/>
    <lineage>
        <taxon>Eukaryota</taxon>
        <taxon>Metazoa</taxon>
        <taxon>Ecdysozoa</taxon>
        <taxon>Arthropoda</taxon>
        <taxon>Hexapoda</taxon>
        <taxon>Insecta</taxon>
        <taxon>Pterygota</taxon>
        <taxon>Neoptera</taxon>
        <taxon>Endopterygota</taxon>
        <taxon>Hymenoptera</taxon>
        <taxon>Apocrita</taxon>
        <taxon>Aculeata</taxon>
        <taxon>Formicoidea</taxon>
        <taxon>Formicidae</taxon>
        <taxon>Formicinae</taxon>
        <taxon>Lasius</taxon>
        <taxon>Lasius</taxon>
    </lineage>
</organism>
<proteinExistence type="predicted"/>
<evidence type="ECO:0000313" key="2">
    <source>
        <dbReference type="Proteomes" id="UP000036403"/>
    </source>
</evidence>
<accession>A0A0J7KRJ6</accession>
<dbReference type="GO" id="GO:0003677">
    <property type="term" value="F:DNA binding"/>
    <property type="evidence" value="ECO:0007669"/>
    <property type="project" value="UniProtKB-KW"/>
</dbReference>
<name>A0A0J7KRJ6_LASNI</name>
<dbReference type="OrthoDB" id="10015491at2759"/>
<gene>
    <name evidence="1" type="ORF">RF55_7102</name>
</gene>
<sequence length="90" mass="9755">MSSGGIPNSLGLRLEAEPRHFIGDGKLVKIKCIAEVGSRKYDAERTVQRAYVNNQRLSAGDHMHAAARSIRTGLLAKLLTAILALVLLMT</sequence>
<dbReference type="Proteomes" id="UP000036403">
    <property type="component" value="Unassembled WGS sequence"/>
</dbReference>
<comment type="caution">
    <text evidence="1">The sequence shown here is derived from an EMBL/GenBank/DDBJ whole genome shotgun (WGS) entry which is preliminary data.</text>
</comment>